<dbReference type="GO" id="GO:0008374">
    <property type="term" value="F:O-acyltransferase activity"/>
    <property type="evidence" value="ECO:0007669"/>
    <property type="project" value="TreeGrafter"/>
</dbReference>
<protein>
    <submittedName>
        <fullName evidence="5">Putative acetyltransferase</fullName>
    </submittedName>
</protein>
<proteinExistence type="inferred from homology"/>
<evidence type="ECO:0000256" key="3">
    <source>
        <dbReference type="ARBA" id="ARBA00022737"/>
    </source>
</evidence>
<dbReference type="eggNOG" id="COG0110">
    <property type="taxonomic scope" value="Bacteria"/>
</dbReference>
<evidence type="ECO:0000313" key="5">
    <source>
        <dbReference type="EMBL" id="ABB39676.1"/>
    </source>
</evidence>
<dbReference type="PROSITE" id="PS00101">
    <property type="entry name" value="HEXAPEP_TRANSFERASES"/>
    <property type="match status" value="1"/>
</dbReference>
<dbReference type="InterPro" id="IPR001451">
    <property type="entry name" value="Hexapep"/>
</dbReference>
<keyword evidence="4" id="KW-0012">Acyltransferase</keyword>
<gene>
    <name evidence="5" type="ordered locus">Dde_2881</name>
</gene>
<name>Q30XC0_OLEA2</name>
<reference evidence="5 6" key="1">
    <citation type="journal article" date="2011" name="J. Bacteriol.">
        <title>Complete genome sequence and updated annotation of Desulfovibrio alaskensis G20.</title>
        <authorList>
            <person name="Hauser L.J."/>
            <person name="Land M.L."/>
            <person name="Brown S.D."/>
            <person name="Larimer F."/>
            <person name="Keller K.L."/>
            <person name="Rapp-Giles B.J."/>
            <person name="Price M.N."/>
            <person name="Lin M."/>
            <person name="Bruce D.C."/>
            <person name="Detter J.C."/>
            <person name="Tapia R."/>
            <person name="Han C.S."/>
            <person name="Goodwin L.A."/>
            <person name="Cheng J.F."/>
            <person name="Pitluck S."/>
            <person name="Copeland A."/>
            <person name="Lucas S."/>
            <person name="Nolan M."/>
            <person name="Lapidus A.L."/>
            <person name="Palumbo A.V."/>
            <person name="Wall J.D."/>
        </authorList>
    </citation>
    <scope>NUCLEOTIDE SEQUENCE [LARGE SCALE GENOMIC DNA]</scope>
    <source>
        <strain evidence="6">ATCC BAA 1058 / DSM 17464 / G20</strain>
    </source>
</reference>
<evidence type="ECO:0000256" key="4">
    <source>
        <dbReference type="ARBA" id="ARBA00023315"/>
    </source>
</evidence>
<keyword evidence="3" id="KW-0677">Repeat</keyword>
<dbReference type="EMBL" id="CP000112">
    <property type="protein sequence ID" value="ABB39676.1"/>
    <property type="molecule type" value="Genomic_DNA"/>
</dbReference>
<dbReference type="InterPro" id="IPR011004">
    <property type="entry name" value="Trimer_LpxA-like_sf"/>
</dbReference>
<dbReference type="AlphaFoldDB" id="Q30XC0"/>
<keyword evidence="2 5" id="KW-0808">Transferase</keyword>
<sequence>MLRIKEMIGAMLRRSCCVKRFTDLFAGRSQQRYNCEAHSTVRFFDEARIINSAGVPSAITIGSDTIIRGELLTFFEAGSITIGRYCFIGEGTRIWSAKRIVVGDRVLISHHVNIFDNDTHPIDDVEARHRQFLGILRGSPELDVSLNERAVHIEDDVLIGCQAVILKGVTIGAGSVIGAGAVVTKDVPPRVVVAGNPAQIIRHLDF</sequence>
<dbReference type="InterPro" id="IPR018357">
    <property type="entry name" value="Hexapep_transf_CS"/>
</dbReference>
<dbReference type="Proteomes" id="UP000002710">
    <property type="component" value="Chromosome"/>
</dbReference>
<accession>Q30XC0</accession>
<dbReference type="GO" id="GO:0005829">
    <property type="term" value="C:cytosol"/>
    <property type="evidence" value="ECO:0007669"/>
    <property type="project" value="TreeGrafter"/>
</dbReference>
<evidence type="ECO:0000256" key="1">
    <source>
        <dbReference type="ARBA" id="ARBA00007274"/>
    </source>
</evidence>
<dbReference type="Pfam" id="PF00132">
    <property type="entry name" value="Hexapep"/>
    <property type="match status" value="1"/>
</dbReference>
<dbReference type="KEGG" id="dde:Dde_2881"/>
<dbReference type="HOGENOM" id="CLU_051638_7_5_7"/>
<organism evidence="5 6">
    <name type="scientific">Oleidesulfovibrio alaskensis (strain ATCC BAA-1058 / DSM 17464 / G20)</name>
    <name type="common">Desulfovibrio alaskensis</name>
    <dbReference type="NCBI Taxonomy" id="207559"/>
    <lineage>
        <taxon>Bacteria</taxon>
        <taxon>Pseudomonadati</taxon>
        <taxon>Thermodesulfobacteriota</taxon>
        <taxon>Desulfovibrionia</taxon>
        <taxon>Desulfovibrionales</taxon>
        <taxon>Desulfovibrionaceae</taxon>
        <taxon>Oleidesulfovibrio</taxon>
    </lineage>
</organism>
<dbReference type="STRING" id="207559.Dde_2881"/>
<dbReference type="Gene3D" id="2.160.10.10">
    <property type="entry name" value="Hexapeptide repeat proteins"/>
    <property type="match status" value="1"/>
</dbReference>
<evidence type="ECO:0000313" key="6">
    <source>
        <dbReference type="Proteomes" id="UP000002710"/>
    </source>
</evidence>
<dbReference type="PANTHER" id="PTHR23416:SF23">
    <property type="entry name" value="ACETYLTRANSFERASE C18B11.09C-RELATED"/>
    <property type="match status" value="1"/>
</dbReference>
<dbReference type="InterPro" id="IPR051159">
    <property type="entry name" value="Hexapeptide_acetyltransf"/>
</dbReference>
<comment type="similarity">
    <text evidence="1">Belongs to the transferase hexapeptide repeat family.</text>
</comment>
<dbReference type="RefSeq" id="WP_011368669.1">
    <property type="nucleotide sequence ID" value="NC_007519.1"/>
</dbReference>
<dbReference type="PANTHER" id="PTHR23416">
    <property type="entry name" value="SIALIC ACID SYNTHASE-RELATED"/>
    <property type="match status" value="1"/>
</dbReference>
<dbReference type="SUPFAM" id="SSF51161">
    <property type="entry name" value="Trimeric LpxA-like enzymes"/>
    <property type="match status" value="1"/>
</dbReference>
<keyword evidence="6" id="KW-1185">Reference proteome</keyword>
<evidence type="ECO:0000256" key="2">
    <source>
        <dbReference type="ARBA" id="ARBA00022679"/>
    </source>
</evidence>
<dbReference type="CDD" id="cd04647">
    <property type="entry name" value="LbH_MAT_like"/>
    <property type="match status" value="1"/>
</dbReference>